<feature type="signal peptide" evidence="3">
    <location>
        <begin position="1"/>
        <end position="31"/>
    </location>
</feature>
<dbReference type="InterPro" id="IPR034984">
    <property type="entry name" value="Imelysin-like_IPPA"/>
</dbReference>
<dbReference type="OrthoDB" id="5729110at2"/>
<dbReference type="AlphaFoldDB" id="A0A317MWG3"/>
<dbReference type="Pfam" id="PF09375">
    <property type="entry name" value="Peptidase_M75"/>
    <property type="match status" value="1"/>
</dbReference>
<proteinExistence type="predicted"/>
<evidence type="ECO:0000259" key="4">
    <source>
        <dbReference type="Pfam" id="PF09375"/>
    </source>
</evidence>
<keyword evidence="5" id="KW-0449">Lipoprotein</keyword>
<keyword evidence="2 3" id="KW-0732">Signal</keyword>
<feature type="domain" description="Imelysin-like" evidence="4">
    <location>
        <begin position="48"/>
        <end position="350"/>
    </location>
</feature>
<dbReference type="EMBL" id="QGTJ01000003">
    <property type="protein sequence ID" value="PWV63215.1"/>
    <property type="molecule type" value="Genomic_DNA"/>
</dbReference>
<reference evidence="5 6" key="1">
    <citation type="submission" date="2018-05" db="EMBL/GenBank/DDBJ databases">
        <title>Genomic Encyclopedia of Type Strains, Phase IV (KMG-IV): sequencing the most valuable type-strain genomes for metagenomic binning, comparative biology and taxonomic classification.</title>
        <authorList>
            <person name="Goeker M."/>
        </authorList>
    </citation>
    <scope>NUCLEOTIDE SEQUENCE [LARGE SCALE GENOMIC DNA]</scope>
    <source>
        <strain evidence="5 6">DSM 23606</strain>
    </source>
</reference>
<dbReference type="InterPro" id="IPR038352">
    <property type="entry name" value="Imelysin_sf"/>
</dbReference>
<accession>A0A317MWG3</accession>
<dbReference type="Gene3D" id="1.20.1420.20">
    <property type="entry name" value="M75 peptidase, HXXE motif"/>
    <property type="match status" value="1"/>
</dbReference>
<sequence>MSMPLPPTSPATRHAAWLLAGLALLSSAAQAATPAQRFLQALAEHEFLPAYQGFAADSAALAKTSAALCTRADAEKLQLARAQWRAVYLRWRGLDAIQFGPALDLRVGRALDAWPLRESLFQRQLAKVDAHTDFREVGAQAKGLPAIEHLLWPSTPAADTTLGELTGARCSYLQGATRELAREAQMLALRWSPQGGRYVRELALAGHSPQDGRHHPFPTERAALGELVNRIVAGLEVSLQQRLARPAGLGANGAPQPERFEAVRSASSRDGLLAQLAALRRVLLGENGLAPGVDGVLRASGDAGIEAADTVRGLLDHAERSLQALPAALDQGVGTQRPQFEAAHLALRSLLKAIQTELAPSLGITLDFNENDGD</sequence>
<protein>
    <submittedName>
        <fullName evidence="5">Putative lipoprotein</fullName>
    </submittedName>
</protein>
<dbReference type="GO" id="GO:0030313">
    <property type="term" value="C:cell envelope"/>
    <property type="evidence" value="ECO:0007669"/>
    <property type="project" value="UniProtKB-SubCell"/>
</dbReference>
<dbReference type="Proteomes" id="UP000246569">
    <property type="component" value="Unassembled WGS sequence"/>
</dbReference>
<comment type="caution">
    <text evidence="5">The sequence shown here is derived from an EMBL/GenBank/DDBJ whole genome shotgun (WGS) entry which is preliminary data.</text>
</comment>
<evidence type="ECO:0000313" key="5">
    <source>
        <dbReference type="EMBL" id="PWV63215.1"/>
    </source>
</evidence>
<organism evidence="5 6">
    <name type="scientific">Plasticicumulans acidivorans</name>
    <dbReference type="NCBI Taxonomy" id="886464"/>
    <lineage>
        <taxon>Bacteria</taxon>
        <taxon>Pseudomonadati</taxon>
        <taxon>Pseudomonadota</taxon>
        <taxon>Gammaproteobacteria</taxon>
        <taxon>Candidatus Competibacteraceae</taxon>
        <taxon>Plasticicumulans</taxon>
    </lineage>
</organism>
<evidence type="ECO:0000313" key="6">
    <source>
        <dbReference type="Proteomes" id="UP000246569"/>
    </source>
</evidence>
<feature type="chain" id="PRO_5016427402" evidence="3">
    <location>
        <begin position="32"/>
        <end position="374"/>
    </location>
</feature>
<evidence type="ECO:0000256" key="2">
    <source>
        <dbReference type="ARBA" id="ARBA00022729"/>
    </source>
</evidence>
<dbReference type="CDD" id="cd14659">
    <property type="entry name" value="Imelysin-like_IPPA"/>
    <property type="match status" value="1"/>
</dbReference>
<name>A0A317MWG3_9GAMM</name>
<dbReference type="InterPro" id="IPR018976">
    <property type="entry name" value="Imelysin-like"/>
</dbReference>
<gene>
    <name evidence="5" type="ORF">C7443_103140</name>
</gene>
<evidence type="ECO:0000256" key="3">
    <source>
        <dbReference type="SAM" id="SignalP"/>
    </source>
</evidence>
<keyword evidence="6" id="KW-1185">Reference proteome</keyword>
<evidence type="ECO:0000256" key="1">
    <source>
        <dbReference type="ARBA" id="ARBA00004196"/>
    </source>
</evidence>
<comment type="subcellular location">
    <subcellularLocation>
        <location evidence="1">Cell envelope</location>
    </subcellularLocation>
</comment>